<dbReference type="RefSeq" id="WP_027463669.1">
    <property type="nucleotide sequence ID" value="NZ_CP021082.1"/>
</dbReference>
<gene>
    <name evidence="4" type="ORF">DFI_14435</name>
</gene>
<reference evidence="4 5" key="1">
    <citation type="submission" date="2017-05" db="EMBL/GenBank/DDBJ databases">
        <title>The complete genome sequence of Deinococcus ficus isolated from the rhizosphere of the Ficus religiosa L. in Taiwan.</title>
        <authorList>
            <person name="Wu K.-M."/>
            <person name="Liao T.-L."/>
            <person name="Liu Y.-M."/>
            <person name="Young C.-C."/>
            <person name="Tsai S.-F."/>
        </authorList>
    </citation>
    <scope>NUCLEOTIDE SEQUENCE [LARGE SCALE GENOMIC DNA]</scope>
    <source>
        <strain evidence="4 5">CC-FR2-10</strain>
        <plasmid evidence="5">pdfi1</plasmid>
    </source>
</reference>
<dbReference type="EMBL" id="CP021082">
    <property type="protein sequence ID" value="ASN82384.1"/>
    <property type="molecule type" value="Genomic_DNA"/>
</dbReference>
<dbReference type="InterPro" id="IPR036188">
    <property type="entry name" value="FAD/NAD-bd_sf"/>
</dbReference>
<keyword evidence="2" id="KW-0560">Oxidoreductase</keyword>
<dbReference type="KEGG" id="dfc:DFI_14435"/>
<dbReference type="InterPro" id="IPR050097">
    <property type="entry name" value="Ferredoxin-NADP_redctase_2"/>
</dbReference>
<keyword evidence="1" id="KW-0285">Flavoprotein</keyword>
<organism evidence="4 5">
    <name type="scientific">Deinococcus ficus</name>
    <dbReference type="NCBI Taxonomy" id="317577"/>
    <lineage>
        <taxon>Bacteria</taxon>
        <taxon>Thermotogati</taxon>
        <taxon>Deinococcota</taxon>
        <taxon>Deinococci</taxon>
        <taxon>Deinococcales</taxon>
        <taxon>Deinococcaceae</taxon>
        <taxon>Deinococcus</taxon>
    </lineage>
</organism>
<evidence type="ECO:0000259" key="3">
    <source>
        <dbReference type="Pfam" id="PF07992"/>
    </source>
</evidence>
<dbReference type="PANTHER" id="PTHR48105">
    <property type="entry name" value="THIOREDOXIN REDUCTASE 1-RELATED-RELATED"/>
    <property type="match status" value="1"/>
</dbReference>
<geneLocation type="plasmid" evidence="5">
    <name>pdfi1</name>
</geneLocation>
<evidence type="ECO:0000256" key="1">
    <source>
        <dbReference type="ARBA" id="ARBA00022630"/>
    </source>
</evidence>
<sequence length="304" mass="31838">MSFEGSFDAVVVGGSVAGLSGAMQIARSGRPVCVLDSGQPRNRFAAHSHGFFGQDGRPPHEMIAQARADLLQYPNVTHLQARALTASQDGGFTLTTDGGDVLRAQRLLLAYGVVDQLPDLPGLQPRWGVSVLHCPYCHGYEVKGQRLGVLSTGPWSTHQALLIADWGPVTYFLNGHETPDAATLEQFAQRGIQVEAAPVTALMGTAPELSGVQLADERVLGIDALFLGTRLRFASDLAQQLGCAAEDGPQGPLLTTDAFKRTTVPGVFAAGDITLRAGNASLAAADGVMAGVALHQSLIFGTGT</sequence>
<dbReference type="SUPFAM" id="SSF51905">
    <property type="entry name" value="FAD/NAD(P)-binding domain"/>
    <property type="match status" value="1"/>
</dbReference>
<evidence type="ECO:0000313" key="4">
    <source>
        <dbReference type="EMBL" id="ASN82384.1"/>
    </source>
</evidence>
<protein>
    <submittedName>
        <fullName evidence="4">Thioredoxin reductase</fullName>
    </submittedName>
</protein>
<dbReference type="AlphaFoldDB" id="A0A221T0G7"/>
<keyword evidence="5" id="KW-1185">Reference proteome</keyword>
<dbReference type="GO" id="GO:0016491">
    <property type="term" value="F:oxidoreductase activity"/>
    <property type="evidence" value="ECO:0007669"/>
    <property type="project" value="UniProtKB-KW"/>
</dbReference>
<accession>A0A221T0G7</accession>
<proteinExistence type="predicted"/>
<dbReference type="PRINTS" id="PR00368">
    <property type="entry name" value="FADPNR"/>
</dbReference>
<evidence type="ECO:0000313" key="5">
    <source>
        <dbReference type="Proteomes" id="UP000259030"/>
    </source>
</evidence>
<dbReference type="Gene3D" id="3.50.50.60">
    <property type="entry name" value="FAD/NAD(P)-binding domain"/>
    <property type="match status" value="2"/>
</dbReference>
<dbReference type="InterPro" id="IPR023753">
    <property type="entry name" value="FAD/NAD-binding_dom"/>
</dbReference>
<keyword evidence="4" id="KW-0614">Plasmid</keyword>
<dbReference type="Proteomes" id="UP000259030">
    <property type="component" value="Plasmid pDFI1"/>
</dbReference>
<evidence type="ECO:0000256" key="2">
    <source>
        <dbReference type="ARBA" id="ARBA00023002"/>
    </source>
</evidence>
<feature type="domain" description="FAD/NAD(P)-binding" evidence="3">
    <location>
        <begin position="8"/>
        <end position="287"/>
    </location>
</feature>
<name>A0A221T0G7_9DEIO</name>
<dbReference type="PRINTS" id="PR00469">
    <property type="entry name" value="PNDRDTASEII"/>
</dbReference>
<dbReference type="Pfam" id="PF07992">
    <property type="entry name" value="Pyr_redox_2"/>
    <property type="match status" value="1"/>
</dbReference>